<dbReference type="AlphaFoldDB" id="A0A0L0NSR2"/>
<comment type="function">
    <text evidence="1">Substrate recognition and binding subunit of the essential mitochondrial processing protease (MPP), which cleaves the mitochondrial sequence off newly imported precursors proteins.</text>
</comment>
<reference evidence="10" key="1">
    <citation type="journal article" date="2015" name="BMC Genomics">
        <title>Draft genome of a commonly misdiagnosed multidrug resistant pathogen Candida auris.</title>
        <authorList>
            <person name="Chatterjee S."/>
            <person name="Alampalli S.V."/>
            <person name="Nageshan R.K."/>
            <person name="Chettiar S.T."/>
            <person name="Joshi S."/>
            <person name="Tatu U.S."/>
        </authorList>
    </citation>
    <scope>NUCLEOTIDE SEQUENCE [LARGE SCALE GENOMIC DNA]</scope>
    <source>
        <strain evidence="10">6684</strain>
    </source>
</reference>
<dbReference type="Gene3D" id="3.30.830.10">
    <property type="entry name" value="Metalloenzyme, LuxS/M16 peptidase-like"/>
    <property type="match status" value="2"/>
</dbReference>
<comment type="similarity">
    <text evidence="2 5">Belongs to the peptidase M16 family.</text>
</comment>
<dbReference type="PANTHER" id="PTHR11851:SF49">
    <property type="entry name" value="MITOCHONDRIAL-PROCESSING PEPTIDASE SUBUNIT ALPHA"/>
    <property type="match status" value="1"/>
</dbReference>
<dbReference type="GO" id="GO:0006627">
    <property type="term" value="P:protein processing involved in protein targeting to mitochondrion"/>
    <property type="evidence" value="ECO:0007669"/>
    <property type="project" value="TreeGrafter"/>
</dbReference>
<gene>
    <name evidence="9" type="ORF">QG37_06421</name>
</gene>
<feature type="compositionally biased region" description="Basic and acidic residues" evidence="6">
    <location>
        <begin position="476"/>
        <end position="486"/>
    </location>
</feature>
<evidence type="ECO:0000256" key="3">
    <source>
        <dbReference type="ARBA" id="ARBA00030006"/>
    </source>
</evidence>
<dbReference type="VEuPathDB" id="FungiDB:B9J08_001452"/>
<dbReference type="InterPro" id="IPR011249">
    <property type="entry name" value="Metalloenz_LuxS/M16"/>
</dbReference>
<comment type="caution">
    <text evidence="9">The sequence shown here is derived from an EMBL/GenBank/DDBJ whole genome shotgun (WGS) entry which is preliminary data.</text>
</comment>
<protein>
    <recommendedName>
        <fullName evidence="3">Alpha-MPP</fullName>
    </recommendedName>
    <alternativeName>
        <fullName evidence="4">Inactive zinc metalloprotease alpha</fullName>
    </alternativeName>
</protein>
<dbReference type="VEuPathDB" id="FungiDB:CJI96_0001193"/>
<evidence type="ECO:0000256" key="5">
    <source>
        <dbReference type="RuleBase" id="RU004447"/>
    </source>
</evidence>
<evidence type="ECO:0000256" key="6">
    <source>
        <dbReference type="SAM" id="MobiDB-lite"/>
    </source>
</evidence>
<dbReference type="VEuPathDB" id="FungiDB:CJJ07_004259"/>
<evidence type="ECO:0000259" key="8">
    <source>
        <dbReference type="Pfam" id="PF05193"/>
    </source>
</evidence>
<dbReference type="InterPro" id="IPR050361">
    <property type="entry name" value="MPP/UQCRC_Complex"/>
</dbReference>
<dbReference type="VEuPathDB" id="FungiDB:CJJ09_003703"/>
<sequence>MLSRSARFYLRKLSTSASPIQITKLANGLRVVTDSTPGHFSALGAYIDAGLRYENEHTSGHSHIMDRLAFKSTLKRSGKQMMDELARLGGNYMCGAQRESIMYQALVFNKDVNKMFDCIAETIREPQLTAPEIAEAGDTVEYELGELIHKHDLFLPEILHAAAYPGNTLGMPLHGLPDSLRSLTPEGIASFHKNFYTPENTVVAMVGVDHQEVLKMVELRLGDWKSLGAPIKHEKPVYKGGEIALPYQEPLYSNLPKLVHMQIAFETEGLLSEDLYALATLQKLLGGGSSFSAGGPGKGMFLRLFRVLNQYPFVENCLCFNHAYTDLGLFGITISCYLGHGEYMAQVAAHEFAKVLETDISKGGITSQEFRRAKNQLISSLLMNVESKLAALEDIGRQVQCQGKVTTVDEMVAKIEALLIDDVRKVAQKVFSGIGNGKKQSQPSVAIQGNREEIGDVEYVLRYFGLGAWDTPAPPHPRDYSKEGKSTLKRWFS</sequence>
<evidence type="ECO:0000256" key="2">
    <source>
        <dbReference type="ARBA" id="ARBA00007261"/>
    </source>
</evidence>
<dbReference type="GO" id="GO:0046872">
    <property type="term" value="F:metal ion binding"/>
    <property type="evidence" value="ECO:0007669"/>
    <property type="project" value="InterPro"/>
</dbReference>
<evidence type="ECO:0000259" key="7">
    <source>
        <dbReference type="Pfam" id="PF00675"/>
    </source>
</evidence>
<organism evidence="9 10">
    <name type="scientific">Candidozyma auris</name>
    <name type="common">Yeast</name>
    <name type="synonym">Candida auris</name>
    <dbReference type="NCBI Taxonomy" id="498019"/>
    <lineage>
        <taxon>Eukaryota</taxon>
        <taxon>Fungi</taxon>
        <taxon>Dikarya</taxon>
        <taxon>Ascomycota</taxon>
        <taxon>Saccharomycotina</taxon>
        <taxon>Pichiomycetes</taxon>
        <taxon>Metschnikowiaceae</taxon>
        <taxon>Candidozyma</taxon>
    </lineage>
</organism>
<dbReference type="VEuPathDB" id="FungiDB:QG37_06421"/>
<evidence type="ECO:0000256" key="4">
    <source>
        <dbReference type="ARBA" id="ARBA00032315"/>
    </source>
</evidence>
<feature type="region of interest" description="Disordered" evidence="6">
    <location>
        <begin position="474"/>
        <end position="493"/>
    </location>
</feature>
<dbReference type="GO" id="GO:0005739">
    <property type="term" value="C:mitochondrion"/>
    <property type="evidence" value="ECO:0007669"/>
    <property type="project" value="TreeGrafter"/>
</dbReference>
<dbReference type="Proteomes" id="UP000037122">
    <property type="component" value="Unassembled WGS sequence"/>
</dbReference>
<dbReference type="SUPFAM" id="SSF63411">
    <property type="entry name" value="LuxS/MPP-like metallohydrolase"/>
    <property type="match status" value="2"/>
</dbReference>
<dbReference type="PANTHER" id="PTHR11851">
    <property type="entry name" value="METALLOPROTEASE"/>
    <property type="match status" value="1"/>
</dbReference>
<dbReference type="VEuPathDB" id="FungiDB:CJI97_001152"/>
<evidence type="ECO:0000256" key="1">
    <source>
        <dbReference type="ARBA" id="ARBA00002123"/>
    </source>
</evidence>
<dbReference type="GO" id="GO:0004222">
    <property type="term" value="F:metalloendopeptidase activity"/>
    <property type="evidence" value="ECO:0007669"/>
    <property type="project" value="InterPro"/>
</dbReference>
<dbReference type="PROSITE" id="PS00143">
    <property type="entry name" value="INSULINASE"/>
    <property type="match status" value="1"/>
</dbReference>
<feature type="domain" description="Peptidase M16 N-terminal" evidence="7">
    <location>
        <begin position="30"/>
        <end position="173"/>
    </location>
</feature>
<dbReference type="EMBL" id="LGST01000043">
    <property type="protein sequence ID" value="KND97206.1"/>
    <property type="molecule type" value="Genomic_DNA"/>
</dbReference>
<dbReference type="Pfam" id="PF05193">
    <property type="entry name" value="Peptidase_M16_C"/>
    <property type="match status" value="1"/>
</dbReference>
<name>A0A0L0NSR2_CANAR</name>
<dbReference type="VEuPathDB" id="FungiDB:CJJ09_003704"/>
<dbReference type="Pfam" id="PF00675">
    <property type="entry name" value="Peptidase_M16"/>
    <property type="match status" value="1"/>
</dbReference>
<dbReference type="InterPro" id="IPR011765">
    <property type="entry name" value="Pept_M16_N"/>
</dbReference>
<evidence type="ECO:0000313" key="10">
    <source>
        <dbReference type="Proteomes" id="UP000037122"/>
    </source>
</evidence>
<evidence type="ECO:0000313" key="9">
    <source>
        <dbReference type="EMBL" id="KND97206.1"/>
    </source>
</evidence>
<feature type="domain" description="Peptidase M16 C-terminal" evidence="8">
    <location>
        <begin position="182"/>
        <end position="377"/>
    </location>
</feature>
<accession>A0A0L0NSR2</accession>
<dbReference type="InterPro" id="IPR001431">
    <property type="entry name" value="Pept_M16_Zn_BS"/>
</dbReference>
<dbReference type="InterPro" id="IPR007863">
    <property type="entry name" value="Peptidase_M16_C"/>
</dbReference>
<proteinExistence type="inferred from homology"/>